<name>A0A558BFL3_9GAMM</name>
<accession>A0A558BFL3</accession>
<dbReference type="Pfam" id="PF07510">
    <property type="entry name" value="GmrSD_C"/>
    <property type="match status" value="1"/>
</dbReference>
<evidence type="ECO:0000313" key="3">
    <source>
        <dbReference type="EMBL" id="TVT35292.1"/>
    </source>
</evidence>
<dbReference type="InterPro" id="IPR011089">
    <property type="entry name" value="GmrSD_C"/>
</dbReference>
<feature type="compositionally biased region" description="Basic and acidic residues" evidence="1">
    <location>
        <begin position="58"/>
        <end position="72"/>
    </location>
</feature>
<sequence>MSKSGLCHPPKSNWYDRTKNYQAYDSLESCLDAGGELPQGIAFAALNAQQERSNGPQDYDRPKLGHGWSDSDRDCQDSRAEALIATSTTPVEFASNKRCRVVRGRWISPFTNQVIQNASAIDIDHVVPLAWAWHRGANQWTKRDRERFANDGINLWPVEASLNRSIRRPRTRSMAPSIRSMRVCCSVRTNNNEI</sequence>
<reference evidence="3 4" key="1">
    <citation type="submission" date="2019-07" db="EMBL/GenBank/DDBJ databases">
        <title>The pathways for chlorine oxyanion respiration interact through the shared metabolite chlorate.</title>
        <authorList>
            <person name="Barnum T.P."/>
            <person name="Cheng Y."/>
            <person name="Hill K.A."/>
            <person name="Lucas L.N."/>
            <person name="Carlson H.K."/>
            <person name="Coates J.D."/>
        </authorList>
    </citation>
    <scope>NUCLEOTIDE SEQUENCE [LARGE SCALE GENOMIC DNA]</scope>
    <source>
        <strain evidence="3">UCB</strain>
    </source>
</reference>
<evidence type="ECO:0000259" key="2">
    <source>
        <dbReference type="Pfam" id="PF07510"/>
    </source>
</evidence>
<evidence type="ECO:0000256" key="1">
    <source>
        <dbReference type="SAM" id="MobiDB-lite"/>
    </source>
</evidence>
<dbReference type="AlphaFoldDB" id="A0A558BFL3"/>
<dbReference type="GO" id="GO:0004519">
    <property type="term" value="F:endonuclease activity"/>
    <property type="evidence" value="ECO:0007669"/>
    <property type="project" value="UniProtKB-KW"/>
</dbReference>
<feature type="region of interest" description="Disordered" evidence="1">
    <location>
        <begin position="50"/>
        <end position="72"/>
    </location>
</feature>
<evidence type="ECO:0000313" key="4">
    <source>
        <dbReference type="Proteomes" id="UP000319142"/>
    </source>
</evidence>
<feature type="domain" description="GmrSD restriction endonucleases C-terminal" evidence="2">
    <location>
        <begin position="96"/>
        <end position="167"/>
    </location>
</feature>
<proteinExistence type="predicted"/>
<keyword evidence="3" id="KW-0378">Hydrolase</keyword>
<gene>
    <name evidence="3" type="ORF">FHK81_03515</name>
</gene>
<protein>
    <submittedName>
        <fullName evidence="3">HNH endonuclease</fullName>
    </submittedName>
</protein>
<keyword evidence="3" id="KW-0540">Nuclease</keyword>
<dbReference type="EMBL" id="VMRX01000007">
    <property type="protein sequence ID" value="TVT35292.1"/>
    <property type="molecule type" value="Genomic_DNA"/>
</dbReference>
<comment type="caution">
    <text evidence="3">The sequence shown here is derived from an EMBL/GenBank/DDBJ whole genome shotgun (WGS) entry which is preliminary data.</text>
</comment>
<dbReference type="Proteomes" id="UP000319142">
    <property type="component" value="Unassembled WGS sequence"/>
</dbReference>
<organism evidence="3 4">
    <name type="scientific">Marinobacter vinifirmus</name>
    <dbReference type="NCBI Taxonomy" id="355591"/>
    <lineage>
        <taxon>Bacteria</taxon>
        <taxon>Pseudomonadati</taxon>
        <taxon>Pseudomonadota</taxon>
        <taxon>Gammaproteobacteria</taxon>
        <taxon>Pseudomonadales</taxon>
        <taxon>Marinobacteraceae</taxon>
        <taxon>Marinobacter</taxon>
    </lineage>
</organism>
<keyword evidence="3" id="KW-0255">Endonuclease</keyword>